<reference evidence="2 3" key="2">
    <citation type="submission" date="2011-04" db="EMBL/GenBank/DDBJ databases">
        <title>Complete sequence of chromosome of Alicycliphilus denitrificans K601.</title>
        <authorList>
            <consortium name="US DOE Joint Genome Institute"/>
            <person name="Lucas S."/>
            <person name="Han J."/>
            <person name="Lapidus A."/>
            <person name="Cheng J.-F."/>
            <person name="Goodwin L."/>
            <person name="Pitluck S."/>
            <person name="Peters L."/>
            <person name="Zeytun A."/>
            <person name="Detter J.C."/>
            <person name="Han C."/>
            <person name="Tapia R."/>
            <person name="Land M."/>
            <person name="Hauser L."/>
            <person name="Kyrpides N."/>
            <person name="Ivanova N."/>
            <person name="Mikhailova N."/>
            <person name="Pagani I."/>
            <person name="Oosterkamp M."/>
            <person name="Pieper D."/>
            <person name="van Berkel W."/>
            <person name="Langenhoff A."/>
            <person name="Smidt H."/>
            <person name="Stams A."/>
            <person name="Woyke T."/>
        </authorList>
    </citation>
    <scope>NUCLEOTIDE SEQUENCE [LARGE SCALE GENOMIC DNA]</scope>
    <source>
        <strain evidence="3">DSM 14773 / CIP 107495 / K601</strain>
    </source>
</reference>
<dbReference type="eggNOG" id="COG3598">
    <property type="taxonomic scope" value="Bacteria"/>
</dbReference>
<sequence length="490" mass="52873">MLPIKFADPSRLYSSGDLKTQLRLVVTNGGPSASHGTRPPQLAVHEDNPFLNSYPDGERTAALTKVVGDLLSKSHPVDMVHQIALDWNARQSPPLDVDKVRRTVESLAKTDARNHPERHKVPLTPLFDIADANIDLLLRTSPPVRRWLLSGMLPLGIVGMIVAPGGTGKSQFVLQMGVTVATGIPLCDVWQGGERGTALLLLAEDEIDEVHRRLDRIITELSPSHPAMAADLRKGLFIKSLTASNNLMTRAQRRGDVEATDYVDRLLLTVAGIPDLKLIVIDPASRFRGGDENAADDTTRFIEQLERLRHATGATVLVCHHANKASMNPTTGTRGQAATRGSSAMTDGVRWQLNLSPATKEAKVGLDASKHYLSAELTKSNYGPPIDAEILIRKPNGYLVGLRASGVPVTLEDRVLQLIRDEAALGKSYSANQIENTFGGEGGSLKAGKNSVRKAVNALLNAGKIRRDHGKLVAMPDKPINFPSAAGSIP</sequence>
<protein>
    <submittedName>
        <fullName evidence="2">Primase 1</fullName>
    </submittedName>
</protein>
<accession>F4GAR6</accession>
<feature type="domain" description="Primase C-terminal 1" evidence="1">
    <location>
        <begin position="48"/>
        <end position="113"/>
    </location>
</feature>
<dbReference type="AlphaFoldDB" id="F4GAR6"/>
<keyword evidence="3" id="KW-1185">Reference proteome</keyword>
<evidence type="ECO:0000259" key="1">
    <source>
        <dbReference type="SMART" id="SM00942"/>
    </source>
</evidence>
<name>F4GAR6_ALIDK</name>
<dbReference type="SMART" id="SM00942">
    <property type="entry name" value="PriCT_1"/>
    <property type="match status" value="1"/>
</dbReference>
<reference evidence="2 3" key="1">
    <citation type="journal article" date="2011" name="J. Bacteriol.">
        <title>Genome Sequences of Alicycliphilus denitrificans Strains BC and K601T.</title>
        <authorList>
            <person name="Oosterkamp M.J."/>
            <person name="Veuskens T."/>
            <person name="Plugge C.M."/>
            <person name="Langenhoff A.A."/>
            <person name="Gerritse J."/>
            <person name="van Berkel W.J."/>
            <person name="Pieper D.H."/>
            <person name="Junca H."/>
            <person name="Goodwin L.A."/>
            <person name="Daligault H.E."/>
            <person name="Bruce D.C."/>
            <person name="Detter J.C."/>
            <person name="Tapia R."/>
            <person name="Han C.S."/>
            <person name="Land M.L."/>
            <person name="Hauser L.J."/>
            <person name="Smidt H."/>
            <person name="Stams A.J."/>
        </authorList>
    </citation>
    <scope>NUCLEOTIDE SEQUENCE [LARGE SCALE GENOMIC DNA]</scope>
    <source>
        <strain evidence="3">DSM 14773 / CIP 107495 / K601</strain>
    </source>
</reference>
<evidence type="ECO:0000313" key="2">
    <source>
        <dbReference type="EMBL" id="AEB85779.1"/>
    </source>
</evidence>
<dbReference type="InterPro" id="IPR027417">
    <property type="entry name" value="P-loop_NTPase"/>
</dbReference>
<dbReference type="EMBL" id="CP002657">
    <property type="protein sequence ID" value="AEB85779.1"/>
    <property type="molecule type" value="Genomic_DNA"/>
</dbReference>
<organism evidence="2 3">
    <name type="scientific">Alicycliphilus denitrificans (strain DSM 14773 / CIP 107495 / K601)</name>
    <dbReference type="NCBI Taxonomy" id="596154"/>
    <lineage>
        <taxon>Bacteria</taxon>
        <taxon>Pseudomonadati</taxon>
        <taxon>Pseudomonadota</taxon>
        <taxon>Betaproteobacteria</taxon>
        <taxon>Burkholderiales</taxon>
        <taxon>Comamonadaceae</taxon>
        <taxon>Alicycliphilus</taxon>
    </lineage>
</organism>
<dbReference type="KEGG" id="adk:Alide2_3449"/>
<proteinExistence type="predicted"/>
<dbReference type="HOGENOM" id="CLU_556261_0_0_4"/>
<gene>
    <name evidence="2" type="ordered locus">Alide2_3449</name>
</gene>
<dbReference type="Pfam" id="PF08708">
    <property type="entry name" value="PriCT_1"/>
    <property type="match status" value="1"/>
</dbReference>
<dbReference type="RefSeq" id="WP_013722736.1">
    <property type="nucleotide sequence ID" value="NC_015422.1"/>
</dbReference>
<evidence type="ECO:0000313" key="3">
    <source>
        <dbReference type="Proteomes" id="UP000007938"/>
    </source>
</evidence>
<dbReference type="OrthoDB" id="8477405at2"/>
<dbReference type="SUPFAM" id="SSF52540">
    <property type="entry name" value="P-loop containing nucleoside triphosphate hydrolases"/>
    <property type="match status" value="1"/>
</dbReference>
<dbReference type="STRING" id="596154.Alide2_3449"/>
<dbReference type="Gene3D" id="3.40.50.300">
    <property type="entry name" value="P-loop containing nucleotide triphosphate hydrolases"/>
    <property type="match status" value="1"/>
</dbReference>
<dbReference type="Pfam" id="PF13481">
    <property type="entry name" value="AAA_25"/>
    <property type="match status" value="1"/>
</dbReference>
<dbReference type="Proteomes" id="UP000007938">
    <property type="component" value="Chromosome"/>
</dbReference>
<dbReference type="InterPro" id="IPR014820">
    <property type="entry name" value="PriCT_1"/>
</dbReference>